<proteinExistence type="predicted"/>
<dbReference type="Proteomes" id="UP000015453">
    <property type="component" value="Unassembled WGS sequence"/>
</dbReference>
<dbReference type="InterPro" id="IPR045888">
    <property type="entry name" value="Erv"/>
</dbReference>
<dbReference type="PANTHER" id="PTHR10984:SF82">
    <property type="entry name" value="ENDOPLASMIC RETICULUM VESICLE TRANSPORTER PROTEIN"/>
    <property type="match status" value="1"/>
</dbReference>
<dbReference type="Pfam" id="PF07970">
    <property type="entry name" value="COPIIcoated_ERV"/>
    <property type="match status" value="1"/>
</dbReference>
<keyword evidence="1" id="KW-0472">Membrane</keyword>
<protein>
    <recommendedName>
        <fullName evidence="2">Endoplasmic reticulum vesicle transporter C-terminal domain-containing protein</fullName>
    </recommendedName>
</protein>
<dbReference type="PANTHER" id="PTHR10984">
    <property type="entry name" value="ENDOPLASMIC RETICULUM-GOLGI INTERMEDIATE COMPARTMENT PROTEIN"/>
    <property type="match status" value="1"/>
</dbReference>
<reference evidence="3 4" key="1">
    <citation type="journal article" date="2013" name="BMC Genomics">
        <title>The miniature genome of a carnivorous plant Genlisea aurea contains a low number of genes and short non-coding sequences.</title>
        <authorList>
            <person name="Leushkin E.V."/>
            <person name="Sutormin R.A."/>
            <person name="Nabieva E.R."/>
            <person name="Penin A.A."/>
            <person name="Kondrashov A.S."/>
            <person name="Logacheva M.D."/>
        </authorList>
    </citation>
    <scope>NUCLEOTIDE SEQUENCE [LARGE SCALE GENOMIC DNA]</scope>
</reference>
<feature type="non-terminal residue" evidence="3">
    <location>
        <position position="1"/>
    </location>
</feature>
<dbReference type="EMBL" id="AUSU01010476">
    <property type="protein sequence ID" value="EPS57229.1"/>
    <property type="molecule type" value="Genomic_DNA"/>
</dbReference>
<gene>
    <name evidence="3" type="ORF">M569_17591</name>
</gene>
<keyword evidence="1" id="KW-1133">Transmembrane helix</keyword>
<accession>S8BS27</accession>
<feature type="transmembrane region" description="Helical" evidence="1">
    <location>
        <begin position="76"/>
        <end position="102"/>
    </location>
</feature>
<sequence length="118" mass="13234">VEWTQHTANAMYQYLLKVVPTEFTDANGHSIKSNQFSVTEHSRGYDLGRPLSLPGVFFFYDLSPIKVSFTETHSSFLHLLTNVCAVVGGIFTVSGIIDSFVYHGQRAIKKKMELGKFS</sequence>
<evidence type="ECO:0000259" key="2">
    <source>
        <dbReference type="Pfam" id="PF07970"/>
    </source>
</evidence>
<dbReference type="GO" id="GO:0030134">
    <property type="term" value="C:COPII-coated ER to Golgi transport vesicle"/>
    <property type="evidence" value="ECO:0007669"/>
    <property type="project" value="TreeGrafter"/>
</dbReference>
<dbReference type="AlphaFoldDB" id="S8BS27"/>
<organism evidence="3 4">
    <name type="scientific">Genlisea aurea</name>
    <dbReference type="NCBI Taxonomy" id="192259"/>
    <lineage>
        <taxon>Eukaryota</taxon>
        <taxon>Viridiplantae</taxon>
        <taxon>Streptophyta</taxon>
        <taxon>Embryophyta</taxon>
        <taxon>Tracheophyta</taxon>
        <taxon>Spermatophyta</taxon>
        <taxon>Magnoliopsida</taxon>
        <taxon>eudicotyledons</taxon>
        <taxon>Gunneridae</taxon>
        <taxon>Pentapetalae</taxon>
        <taxon>asterids</taxon>
        <taxon>lamiids</taxon>
        <taxon>Lamiales</taxon>
        <taxon>Lentibulariaceae</taxon>
        <taxon>Genlisea</taxon>
    </lineage>
</organism>
<keyword evidence="4" id="KW-1185">Reference proteome</keyword>
<name>S8BS27_9LAMI</name>
<dbReference type="OrthoDB" id="270930at2759"/>
<feature type="domain" description="Endoplasmic reticulum vesicle transporter C-terminal" evidence="2">
    <location>
        <begin position="5"/>
        <end position="98"/>
    </location>
</feature>
<evidence type="ECO:0000256" key="1">
    <source>
        <dbReference type="SAM" id="Phobius"/>
    </source>
</evidence>
<evidence type="ECO:0000313" key="3">
    <source>
        <dbReference type="EMBL" id="EPS57229.1"/>
    </source>
</evidence>
<dbReference type="InterPro" id="IPR012936">
    <property type="entry name" value="Erv_C"/>
</dbReference>
<dbReference type="GO" id="GO:0005783">
    <property type="term" value="C:endoplasmic reticulum"/>
    <property type="evidence" value="ECO:0007669"/>
    <property type="project" value="TreeGrafter"/>
</dbReference>
<comment type="caution">
    <text evidence="3">The sequence shown here is derived from an EMBL/GenBank/DDBJ whole genome shotgun (WGS) entry which is preliminary data.</text>
</comment>
<keyword evidence="1" id="KW-0812">Transmembrane</keyword>
<evidence type="ECO:0000313" key="4">
    <source>
        <dbReference type="Proteomes" id="UP000015453"/>
    </source>
</evidence>